<dbReference type="Pfam" id="PF17815">
    <property type="entry name" value="PDZ_3"/>
    <property type="match status" value="1"/>
</dbReference>
<evidence type="ECO:0000256" key="2">
    <source>
        <dbReference type="ARBA" id="ARBA00022670"/>
    </source>
</evidence>
<dbReference type="OrthoDB" id="4217619at2759"/>
<protein>
    <submittedName>
        <fullName evidence="6">Protease do-like 3</fullName>
    </submittedName>
</protein>
<sequence length="434" mass="46461">MSSQLKGIVQCFTNSVWNDWQRPWSRATPEASTGSGFVISTCRRLIITNAHVVAFASTLQVRKDGDFDKHVAQILAVSHQTDLAIVTVASDAFWLDAIELPLGETPRLQQHVDVVGFPIGGNSVSITSGVVSRINWSVYSQSREANLVVTVDTAINNGNSGGPAMSDGHTLENEALRRFVLLPPTASGILVQHVPKVSNLDAVLRVGDVLTAVDGMAISNDGRVRREKGASPLDFRVVVTSKLVGESLTLSVFREGARLELAVAAENPPKLLPSTWYSPASYVMFAGLVFVPLSAELVEEGAYHAELLYAGEGLKHKSTSQQMVSVIQILPHELTLGYSELEFPAHLPLLAIDGAPVHCLADVAAATLRSSGEWICFSFAQGRRLALPLAEARRATTELLAEHRIPAVASDDIAAAVRRATEEAPAAAVEAALV</sequence>
<evidence type="ECO:0000313" key="6">
    <source>
        <dbReference type="EMBL" id="KOO26943.1"/>
    </source>
</evidence>
<dbReference type="PANTHER" id="PTHR45980">
    <property type="match status" value="1"/>
</dbReference>
<keyword evidence="3" id="KW-0378">Hydrolase</keyword>
<dbReference type="Gene3D" id="3.20.190.20">
    <property type="match status" value="1"/>
</dbReference>
<dbReference type="GO" id="GO:0006508">
    <property type="term" value="P:proteolysis"/>
    <property type="evidence" value="ECO:0007669"/>
    <property type="project" value="UniProtKB-KW"/>
</dbReference>
<evidence type="ECO:0000256" key="1">
    <source>
        <dbReference type="ARBA" id="ARBA00010541"/>
    </source>
</evidence>
<comment type="caution">
    <text evidence="6">The sequence shown here is derived from an EMBL/GenBank/DDBJ whole genome shotgun (WGS) entry which is preliminary data.</text>
</comment>
<name>A0A0M0JL32_9EUKA</name>
<dbReference type="GO" id="GO:0004252">
    <property type="term" value="F:serine-type endopeptidase activity"/>
    <property type="evidence" value="ECO:0007669"/>
    <property type="project" value="InterPro"/>
</dbReference>
<evidence type="ECO:0000256" key="3">
    <source>
        <dbReference type="ARBA" id="ARBA00022801"/>
    </source>
</evidence>
<dbReference type="Gene3D" id="2.30.42.10">
    <property type="match status" value="1"/>
</dbReference>
<gene>
    <name evidence="6" type="ORF">Ctob_007354</name>
</gene>
<feature type="domain" description="Protease Do-like PDZ" evidence="5">
    <location>
        <begin position="279"/>
        <end position="412"/>
    </location>
</feature>
<dbReference type="InterPro" id="IPR036034">
    <property type="entry name" value="PDZ_sf"/>
</dbReference>
<keyword evidence="2 6" id="KW-0645">Protease</keyword>
<dbReference type="AlphaFoldDB" id="A0A0M0JL32"/>
<proteinExistence type="inferred from homology"/>
<evidence type="ECO:0000313" key="7">
    <source>
        <dbReference type="Proteomes" id="UP000037460"/>
    </source>
</evidence>
<reference evidence="7" key="1">
    <citation type="journal article" date="2015" name="PLoS Genet.">
        <title>Genome Sequence and Transcriptome Analyses of Chrysochromulina tobin: Metabolic Tools for Enhanced Algal Fitness in the Prominent Order Prymnesiales (Haptophyceae).</title>
        <authorList>
            <person name="Hovde B.T."/>
            <person name="Deodato C.R."/>
            <person name="Hunsperger H.M."/>
            <person name="Ryken S.A."/>
            <person name="Yost W."/>
            <person name="Jha R.K."/>
            <person name="Patterson J."/>
            <person name="Monnat R.J. Jr."/>
            <person name="Barlow S.B."/>
            <person name="Starkenburg S.R."/>
            <person name="Cattolico R.A."/>
        </authorList>
    </citation>
    <scope>NUCLEOTIDE SEQUENCE</scope>
    <source>
        <strain evidence="7">CCMP291</strain>
    </source>
</reference>
<dbReference type="InterPro" id="IPR041517">
    <property type="entry name" value="DEGP_PDZ"/>
</dbReference>
<organism evidence="6 7">
    <name type="scientific">Chrysochromulina tobinii</name>
    <dbReference type="NCBI Taxonomy" id="1460289"/>
    <lineage>
        <taxon>Eukaryota</taxon>
        <taxon>Haptista</taxon>
        <taxon>Haptophyta</taxon>
        <taxon>Prymnesiophyceae</taxon>
        <taxon>Prymnesiales</taxon>
        <taxon>Chrysochromulinaceae</taxon>
        <taxon>Chrysochromulina</taxon>
    </lineage>
</organism>
<evidence type="ECO:0000256" key="4">
    <source>
        <dbReference type="ARBA" id="ARBA00022825"/>
    </source>
</evidence>
<keyword evidence="7" id="KW-1185">Reference proteome</keyword>
<dbReference type="InterPro" id="IPR001940">
    <property type="entry name" value="Peptidase_S1C"/>
</dbReference>
<dbReference type="SUPFAM" id="SSF50156">
    <property type="entry name" value="PDZ domain-like"/>
    <property type="match status" value="1"/>
</dbReference>
<dbReference type="PRINTS" id="PR00834">
    <property type="entry name" value="PROTEASES2C"/>
</dbReference>
<accession>A0A0M0JL32</accession>
<dbReference type="Gene3D" id="2.40.10.120">
    <property type="match status" value="1"/>
</dbReference>
<comment type="similarity">
    <text evidence="1">Belongs to the peptidase S1C family.</text>
</comment>
<dbReference type="Proteomes" id="UP000037460">
    <property type="component" value="Unassembled WGS sequence"/>
</dbReference>
<dbReference type="InterPro" id="IPR009003">
    <property type="entry name" value="Peptidase_S1_PA"/>
</dbReference>
<dbReference type="PANTHER" id="PTHR45980:SF9">
    <property type="entry name" value="PROTEASE DO-LIKE 10, MITOCHONDRIAL-RELATED"/>
    <property type="match status" value="1"/>
</dbReference>
<dbReference type="Pfam" id="PF13365">
    <property type="entry name" value="Trypsin_2"/>
    <property type="match status" value="1"/>
</dbReference>
<dbReference type="SUPFAM" id="SSF50494">
    <property type="entry name" value="Trypsin-like serine proteases"/>
    <property type="match status" value="1"/>
</dbReference>
<evidence type="ECO:0000259" key="5">
    <source>
        <dbReference type="Pfam" id="PF17815"/>
    </source>
</evidence>
<dbReference type="EMBL" id="JWZX01002782">
    <property type="protein sequence ID" value="KOO26943.1"/>
    <property type="molecule type" value="Genomic_DNA"/>
</dbReference>
<keyword evidence="4" id="KW-0720">Serine protease</keyword>
<dbReference type="InterPro" id="IPR046449">
    <property type="entry name" value="DEGP_PDZ_sf"/>
</dbReference>